<proteinExistence type="predicted"/>
<evidence type="ECO:0000256" key="1">
    <source>
        <dbReference type="SAM" id="Phobius"/>
    </source>
</evidence>
<name>A0AA37W0C3_9GAMM</name>
<feature type="transmembrane region" description="Helical" evidence="1">
    <location>
        <begin position="7"/>
        <end position="27"/>
    </location>
</feature>
<dbReference type="EMBL" id="BSNC01000011">
    <property type="protein sequence ID" value="GLP97794.1"/>
    <property type="molecule type" value="Genomic_DNA"/>
</dbReference>
<dbReference type="RefSeq" id="WP_095507108.1">
    <property type="nucleotide sequence ID" value="NZ_BSNC01000011.1"/>
</dbReference>
<sequence>MKIRSRLASYHATAIISLVFALVGFSYNTWRLEVSERNNTVRTASFEILIQLSEFERVAYAAHYDNDPIEGNPRLGWVKVGVINDLCPLVSEAVSRECLGLKSAWQAHWDRLGQQPAAIEAINQSADALRERIRTTLLALD</sequence>
<gene>
    <name evidence="2" type="ORF">GCM10007895_31010</name>
</gene>
<accession>A0AA37W0C3</accession>
<evidence type="ECO:0000313" key="2">
    <source>
        <dbReference type="EMBL" id="GLP97794.1"/>
    </source>
</evidence>
<reference evidence="2" key="2">
    <citation type="submission" date="2023-01" db="EMBL/GenBank/DDBJ databases">
        <title>Draft genome sequence of Paraferrimonas sedimenticola strain NBRC 101628.</title>
        <authorList>
            <person name="Sun Q."/>
            <person name="Mori K."/>
        </authorList>
    </citation>
    <scope>NUCLEOTIDE SEQUENCE</scope>
    <source>
        <strain evidence="2">NBRC 101628</strain>
    </source>
</reference>
<keyword evidence="1" id="KW-0812">Transmembrane</keyword>
<protein>
    <submittedName>
        <fullName evidence="2">Uncharacterized protein</fullName>
    </submittedName>
</protein>
<keyword evidence="1" id="KW-0472">Membrane</keyword>
<keyword evidence="3" id="KW-1185">Reference proteome</keyword>
<comment type="caution">
    <text evidence="2">The sequence shown here is derived from an EMBL/GenBank/DDBJ whole genome shotgun (WGS) entry which is preliminary data.</text>
</comment>
<dbReference type="Proteomes" id="UP001161422">
    <property type="component" value="Unassembled WGS sequence"/>
</dbReference>
<evidence type="ECO:0000313" key="3">
    <source>
        <dbReference type="Proteomes" id="UP001161422"/>
    </source>
</evidence>
<keyword evidence="1" id="KW-1133">Transmembrane helix</keyword>
<reference evidence="2" key="1">
    <citation type="journal article" date="2014" name="Int. J. Syst. Evol. Microbiol.">
        <title>Complete genome sequence of Corynebacterium casei LMG S-19264T (=DSM 44701T), isolated from a smear-ripened cheese.</title>
        <authorList>
            <consortium name="US DOE Joint Genome Institute (JGI-PGF)"/>
            <person name="Walter F."/>
            <person name="Albersmeier A."/>
            <person name="Kalinowski J."/>
            <person name="Ruckert C."/>
        </authorList>
    </citation>
    <scope>NUCLEOTIDE SEQUENCE</scope>
    <source>
        <strain evidence="2">NBRC 101628</strain>
    </source>
</reference>
<dbReference type="AlphaFoldDB" id="A0AA37W0C3"/>
<organism evidence="2 3">
    <name type="scientific">Paraferrimonas sedimenticola</name>
    <dbReference type="NCBI Taxonomy" id="375674"/>
    <lineage>
        <taxon>Bacteria</taxon>
        <taxon>Pseudomonadati</taxon>
        <taxon>Pseudomonadota</taxon>
        <taxon>Gammaproteobacteria</taxon>
        <taxon>Alteromonadales</taxon>
        <taxon>Ferrimonadaceae</taxon>
        <taxon>Paraferrimonas</taxon>
    </lineage>
</organism>